<accession>A0AB37R9H6</accession>
<evidence type="ECO:0000313" key="4">
    <source>
        <dbReference type="Proteomes" id="UP000271817"/>
    </source>
</evidence>
<dbReference type="CDD" id="cd00397">
    <property type="entry name" value="DNA_BRE_C"/>
    <property type="match status" value="1"/>
</dbReference>
<protein>
    <recommendedName>
        <fullName evidence="2">Tyr recombinase domain-containing protein</fullName>
    </recommendedName>
</protein>
<dbReference type="Gene3D" id="1.10.443.10">
    <property type="entry name" value="Intergrase catalytic core"/>
    <property type="match status" value="1"/>
</dbReference>
<evidence type="ECO:0000313" key="3">
    <source>
        <dbReference type="EMBL" id="RMU21867.1"/>
    </source>
</evidence>
<proteinExistence type="predicted"/>
<keyword evidence="1" id="KW-0233">DNA recombination</keyword>
<organism evidence="3 4">
    <name type="scientific">Pseudomonas amygdali pv. lachrymans</name>
    <name type="common">Pseudomonas syringae pv. lachrymans</name>
    <dbReference type="NCBI Taxonomy" id="53707"/>
    <lineage>
        <taxon>Bacteria</taxon>
        <taxon>Pseudomonadati</taxon>
        <taxon>Pseudomonadota</taxon>
        <taxon>Gammaproteobacteria</taxon>
        <taxon>Pseudomonadales</taxon>
        <taxon>Pseudomonadaceae</taxon>
        <taxon>Pseudomonas</taxon>
        <taxon>Pseudomonas amygdali</taxon>
    </lineage>
</organism>
<feature type="domain" description="Tyr recombinase" evidence="2">
    <location>
        <begin position="339"/>
        <end position="545"/>
    </location>
</feature>
<dbReference type="RefSeq" id="WP_122313920.1">
    <property type="nucleotide sequence ID" value="NZ_RBTW01000056.1"/>
</dbReference>
<dbReference type="GO" id="GO:0006310">
    <property type="term" value="P:DNA recombination"/>
    <property type="evidence" value="ECO:0007669"/>
    <property type="project" value="UniProtKB-KW"/>
</dbReference>
<dbReference type="InterPro" id="IPR013762">
    <property type="entry name" value="Integrase-like_cat_sf"/>
</dbReference>
<sequence length="696" mass="77910">MLDLEYKVMPLLRLAHFKSVTDRLAQEVEEQSVRQELAGDALAFYNYLKGYSVTKVSHFLDPVWDWNLDNRNAAKTMRGSKLLINFERFPNVPAGVLIELKVIIQCYALAPNALVIADKNSKAKRIPKAATVVSLFNEGLAFLDTLFSVMSEAFGDEFVLAEINSLQLVPVHCYDIAAKKYPRIYSERIRQFFDIVWSPFFRGAVFAGALANVVAANLPWASVTAKQKDNLPKPPKEKILSNNAFQHASMMGSLVIVDFLESMNIPVIDANSLARRNEQGYRESERNNINPDTFALYTYKRLSIAGYPMEDIKRAIGRDDQFTGEMLSCCPVTAFKRFKEVHGYVPDEAFWFYLNFVSYACMYMIAQYTGMRVSELADLISSECLKPDGSRWLIRSNVHKHREESVLLFDDYWVAIPIVRDAVQACILISQIKANPYVFSNAFTVPFGKEPEALSGVSYKSTIGAFLKKALSDNEYNGLNFYPYMLRHTLAYQLYRADVGLPFISHQLKHFSGIVGSFGVTKGFSKTTLAYGEIGDMLASTSKHDSSRVLRHAAELELVKNIYDPGKGFAGKNAAHHVANLQKTFDGYLAAGYTEAEIYEAIAEQRIAVVSVGQAFCYGNRAEEFDPSIPCLGGLRCNPNRCSSAVITEGNAPAWQGVFEQNKRILASPEMSHLHEASQAAMTEAREVLLLLGHEV</sequence>
<dbReference type="AlphaFoldDB" id="A0AB37R9H6"/>
<dbReference type="InterPro" id="IPR011010">
    <property type="entry name" value="DNA_brk_join_enz"/>
</dbReference>
<evidence type="ECO:0000259" key="2">
    <source>
        <dbReference type="PROSITE" id="PS51898"/>
    </source>
</evidence>
<reference evidence="3 4" key="1">
    <citation type="submission" date="2018-08" db="EMBL/GenBank/DDBJ databases">
        <title>Recombination of ecologically and evolutionarily significant loci maintains genetic cohesion in the Pseudomonas syringae species complex.</title>
        <authorList>
            <person name="Dillon M."/>
            <person name="Thakur S."/>
            <person name="Almeida R.N.D."/>
            <person name="Weir B.S."/>
            <person name="Guttman D.S."/>
        </authorList>
    </citation>
    <scope>NUCLEOTIDE SEQUENCE [LARGE SCALE GENOMIC DNA]</scope>
    <source>
        <strain evidence="3 4">ICMP 3402</strain>
    </source>
</reference>
<dbReference type="EMBL" id="RBTW01000056">
    <property type="protein sequence ID" value="RMU21867.1"/>
    <property type="molecule type" value="Genomic_DNA"/>
</dbReference>
<dbReference type="GO" id="GO:0003677">
    <property type="term" value="F:DNA binding"/>
    <property type="evidence" value="ECO:0007669"/>
    <property type="project" value="InterPro"/>
</dbReference>
<dbReference type="PROSITE" id="PS51898">
    <property type="entry name" value="TYR_RECOMBINASE"/>
    <property type="match status" value="1"/>
</dbReference>
<dbReference type="GO" id="GO:0015074">
    <property type="term" value="P:DNA integration"/>
    <property type="evidence" value="ECO:0007669"/>
    <property type="project" value="InterPro"/>
</dbReference>
<dbReference type="InterPro" id="IPR002104">
    <property type="entry name" value="Integrase_catalytic"/>
</dbReference>
<dbReference type="Proteomes" id="UP000271817">
    <property type="component" value="Unassembled WGS sequence"/>
</dbReference>
<name>A0AB37R9H6_PSEAV</name>
<evidence type="ECO:0000256" key="1">
    <source>
        <dbReference type="ARBA" id="ARBA00023172"/>
    </source>
</evidence>
<dbReference type="SUPFAM" id="SSF56349">
    <property type="entry name" value="DNA breaking-rejoining enzymes"/>
    <property type="match status" value="1"/>
</dbReference>
<gene>
    <name evidence="3" type="ORF">ALP33_04394</name>
</gene>
<comment type="caution">
    <text evidence="3">The sequence shown here is derived from an EMBL/GenBank/DDBJ whole genome shotgun (WGS) entry which is preliminary data.</text>
</comment>
<dbReference type="Pfam" id="PF00589">
    <property type="entry name" value="Phage_integrase"/>
    <property type="match status" value="1"/>
</dbReference>